<dbReference type="InterPro" id="IPR016161">
    <property type="entry name" value="Ald_DH/histidinol_DH"/>
</dbReference>
<keyword evidence="1" id="KW-0560">Oxidoreductase</keyword>
<evidence type="ECO:0000256" key="2">
    <source>
        <dbReference type="ARBA" id="ARBA00023027"/>
    </source>
</evidence>
<dbReference type="GO" id="GO:0009898">
    <property type="term" value="C:cytoplasmic side of plasma membrane"/>
    <property type="evidence" value="ECO:0007669"/>
    <property type="project" value="TreeGrafter"/>
</dbReference>
<protein>
    <submittedName>
        <fullName evidence="4">Aldehyde dehydrogenase</fullName>
    </submittedName>
</protein>
<dbReference type="InterPro" id="IPR050485">
    <property type="entry name" value="Proline_metab_enzyme"/>
</dbReference>
<dbReference type="InterPro" id="IPR011975">
    <property type="entry name" value="PaaN_2"/>
</dbReference>
<dbReference type="EMBL" id="CP011805">
    <property type="protein sequence ID" value="AKM08631.1"/>
    <property type="molecule type" value="Genomic_DNA"/>
</dbReference>
<organism evidence="4 5">
    <name type="scientific">Pelagerythrobacter marensis</name>
    <dbReference type="NCBI Taxonomy" id="543877"/>
    <lineage>
        <taxon>Bacteria</taxon>
        <taxon>Pseudomonadati</taxon>
        <taxon>Pseudomonadota</taxon>
        <taxon>Alphaproteobacteria</taxon>
        <taxon>Sphingomonadales</taxon>
        <taxon>Erythrobacteraceae</taxon>
        <taxon>Pelagerythrobacter</taxon>
    </lineage>
</organism>
<dbReference type="Gene3D" id="3.40.309.10">
    <property type="entry name" value="Aldehyde Dehydrogenase, Chain A, domain 2"/>
    <property type="match status" value="1"/>
</dbReference>
<dbReference type="OrthoDB" id="5288459at2"/>
<keyword evidence="2" id="KW-0520">NAD</keyword>
<feature type="domain" description="Aldehyde dehydrogenase" evidence="3">
    <location>
        <begin position="101"/>
        <end position="486"/>
    </location>
</feature>
<dbReference type="InterPro" id="IPR016162">
    <property type="entry name" value="Ald_DH_N"/>
</dbReference>
<name>A0A0G3XDC9_9SPHN</name>
<keyword evidence="5" id="KW-1185">Reference proteome</keyword>
<reference evidence="4 5" key="1">
    <citation type="submission" date="2015-06" db="EMBL/GenBank/DDBJ databases">
        <authorList>
            <person name="Kim K.M."/>
        </authorList>
    </citation>
    <scope>NUCLEOTIDE SEQUENCE [LARGE SCALE GENOMIC DNA]</scope>
    <source>
        <strain evidence="4 5">KCTC 22370</strain>
    </source>
</reference>
<dbReference type="Gene3D" id="3.40.605.10">
    <property type="entry name" value="Aldehyde Dehydrogenase, Chain A, domain 1"/>
    <property type="match status" value="1"/>
</dbReference>
<dbReference type="Proteomes" id="UP000037643">
    <property type="component" value="Chromosome"/>
</dbReference>
<dbReference type="AlphaFoldDB" id="A0A0G3XDC9"/>
<sequence length="571" mass="61187">MASKPAAPDNAAYEQLAERHGATLERAIEAVATRESWSPFSDSPSSKIHGAEKPAAGRAAFERLLGTRYGIDQPGIAEWIGNEVSPYTREALGITYPRSEPAALIAAGSAALRSWRKVDFETRAMVCLEIAQRLYDRNFEMAHGIMHVAGQSYVQAFAGSGPNALDRGIEALAYAVKAMRDVTPNAVWRRKFGPDDVALDKRYTIMPRGLALVICCASFPTWNAHPALFANLATGNPAIMKPHPIAILPVAMTVAVAREVLEDFGFDPNVVTLATDTVEEPVAEQFIADPAVQIIDFTGSARYGSHLESTITRKALFTETSGVNSVVMHSVADLSQSARAIARSTALFSAQMCTSPQTVFVPRGGIAAGTSQASPRDVAEALASEIDALVGNPAAAASVMGAVQAELSMDVVARVREELAGRDDVEIVREASPYAHPDYPDARTLSPLVAIVPKEAEALYADEQFGPILFVVPTDDGDDAVAQATRLAKENGTIATYLYSTDEDFIARSTDAYEEAGANLSINLHGTMWINFAAAYSDYHVTGLNPAGNASLADLAFAASRFRIVQRRRPE</sequence>
<dbReference type="SUPFAM" id="SSF53720">
    <property type="entry name" value="ALDH-like"/>
    <property type="match status" value="1"/>
</dbReference>
<proteinExistence type="predicted"/>
<evidence type="ECO:0000313" key="5">
    <source>
        <dbReference type="Proteomes" id="UP000037643"/>
    </source>
</evidence>
<accession>A0A0G3XDC9</accession>
<evidence type="ECO:0000256" key="1">
    <source>
        <dbReference type="ARBA" id="ARBA00023002"/>
    </source>
</evidence>
<dbReference type="InterPro" id="IPR016163">
    <property type="entry name" value="Ald_DH_C"/>
</dbReference>
<dbReference type="RefSeq" id="WP_047807431.1">
    <property type="nucleotide sequence ID" value="NZ_CP011805.1"/>
</dbReference>
<gene>
    <name evidence="4" type="ORF">AM2010_2576</name>
</gene>
<dbReference type="STRING" id="543877.AM2010_2576"/>
<dbReference type="PATRIC" id="fig|543877.4.peg.2614"/>
<dbReference type="InterPro" id="IPR015590">
    <property type="entry name" value="Aldehyde_DH_dom"/>
</dbReference>
<dbReference type="NCBIfam" id="TIGR02288">
    <property type="entry name" value="PaaN_2"/>
    <property type="match status" value="1"/>
</dbReference>
<dbReference type="PANTHER" id="PTHR42862">
    <property type="entry name" value="DELTA-1-PYRROLINE-5-CARBOXYLATE DEHYDROGENASE 1, ISOFORM A-RELATED"/>
    <property type="match status" value="1"/>
</dbReference>
<dbReference type="PANTHER" id="PTHR42862:SF1">
    <property type="entry name" value="DELTA-1-PYRROLINE-5-CARBOXYLATE DEHYDROGENASE 2, ISOFORM A-RELATED"/>
    <property type="match status" value="1"/>
</dbReference>
<dbReference type="GO" id="GO:0003842">
    <property type="term" value="F:L-glutamate gamma-semialdehyde dehydrogenase activity"/>
    <property type="evidence" value="ECO:0007669"/>
    <property type="project" value="TreeGrafter"/>
</dbReference>
<evidence type="ECO:0000313" key="4">
    <source>
        <dbReference type="EMBL" id="AKM08631.1"/>
    </source>
</evidence>
<dbReference type="Pfam" id="PF00171">
    <property type="entry name" value="Aldedh"/>
    <property type="match status" value="1"/>
</dbReference>
<dbReference type="GO" id="GO:0010133">
    <property type="term" value="P:L-proline catabolic process to L-glutamate"/>
    <property type="evidence" value="ECO:0007669"/>
    <property type="project" value="TreeGrafter"/>
</dbReference>
<dbReference type="KEGG" id="amx:AM2010_2576"/>
<evidence type="ECO:0000259" key="3">
    <source>
        <dbReference type="Pfam" id="PF00171"/>
    </source>
</evidence>